<evidence type="ECO:0000313" key="3">
    <source>
        <dbReference type="Proteomes" id="UP001596171"/>
    </source>
</evidence>
<accession>A0ABW1SHX3</accession>
<dbReference type="SUPFAM" id="SSF75011">
    <property type="entry name" value="3-carboxy-cis,cis-mucoante lactonizing enzyme"/>
    <property type="match status" value="1"/>
</dbReference>
<feature type="chain" id="PRO_5045889447" description="Extracellular protein" evidence="1">
    <location>
        <begin position="27"/>
        <end position="571"/>
    </location>
</feature>
<dbReference type="EMBL" id="JBHSSE010000007">
    <property type="protein sequence ID" value="MFC6200948.1"/>
    <property type="molecule type" value="Genomic_DNA"/>
</dbReference>
<gene>
    <name evidence="2" type="ORF">ACFP1L_03430</name>
</gene>
<feature type="signal peptide" evidence="1">
    <location>
        <begin position="1"/>
        <end position="26"/>
    </location>
</feature>
<evidence type="ECO:0000256" key="1">
    <source>
        <dbReference type="SAM" id="SignalP"/>
    </source>
</evidence>
<dbReference type="RefSeq" id="WP_137617281.1">
    <property type="nucleotide sequence ID" value="NZ_BJDI01000020.1"/>
</dbReference>
<comment type="caution">
    <text evidence="2">The sequence shown here is derived from an EMBL/GenBank/DDBJ whole genome shotgun (WGS) entry which is preliminary data.</text>
</comment>
<name>A0ABW1SHX3_9LACO</name>
<sequence>MNWKSKIGLGLLISCTALTPALNADAATTYQRSKQHSVASRPYYAKSNAGSTYQLKGSAKKTTLRANHALKNYRSTTWMKTKTMTLKRKGKSTTYYYVRNAKNGATGWVKPSYLKAGKNFQGQNAKRSSGRYKRAKTGKYFNISGNNNYVKFGKGTTLSASATYTRSKTRTIYKSGKAYQYDYITSGKSHGWTWHSYLKTAPKPKPFGTTKKVRTSNGISYYQTSGNVLSAYSGKNFSTVNVGAQYVMPKPRNYGTSATFNVPAHFETKAGTISRLRSTADAASRYSFKTAVYLPIDYPGFSSQAVFGDPQSAAFSKNDRYLYVMYNDPKESTKIMANRTGWVIRYDWAAVTRNGAIRTLRQDTNAYFHGKIAKPSYMTVGPKFQSGHVQSLALNPKTNELWFIKAYKDSLTATAQRLNQNTLKPDASVNFKLNSNVHMGSTLTFDNAGNAYFWTQTASTSWAPKNSVKFYKGQLGTNNVHFKLVMQGLRRAPGGVVQSASYNPRDGRFYVVSDDSIFSVPTSKIGNLRTSDVSATNFRGNREFEGLMFKHNTNAGYLLTNKGPEIMQMVR</sequence>
<proteinExistence type="predicted"/>
<keyword evidence="3" id="KW-1185">Reference proteome</keyword>
<evidence type="ECO:0000313" key="2">
    <source>
        <dbReference type="EMBL" id="MFC6200948.1"/>
    </source>
</evidence>
<organism evidence="2 3">
    <name type="scientific">Lactiplantibacillus nangangensis</name>
    <dbReference type="NCBI Taxonomy" id="2559917"/>
    <lineage>
        <taxon>Bacteria</taxon>
        <taxon>Bacillati</taxon>
        <taxon>Bacillota</taxon>
        <taxon>Bacilli</taxon>
        <taxon>Lactobacillales</taxon>
        <taxon>Lactobacillaceae</taxon>
        <taxon>Lactiplantibacillus</taxon>
    </lineage>
</organism>
<protein>
    <recommendedName>
        <fullName evidence="4">Extracellular protein</fullName>
    </recommendedName>
</protein>
<dbReference type="Proteomes" id="UP001596171">
    <property type="component" value="Unassembled WGS sequence"/>
</dbReference>
<reference evidence="3" key="1">
    <citation type="journal article" date="2019" name="Int. J. Syst. Evol. Microbiol.">
        <title>The Global Catalogue of Microorganisms (GCM) 10K type strain sequencing project: providing services to taxonomists for standard genome sequencing and annotation.</title>
        <authorList>
            <consortium name="The Broad Institute Genomics Platform"/>
            <consortium name="The Broad Institute Genome Sequencing Center for Infectious Disease"/>
            <person name="Wu L."/>
            <person name="Ma J."/>
        </authorList>
    </citation>
    <scope>NUCLEOTIDE SEQUENCE [LARGE SCALE GENOMIC DNA]</scope>
    <source>
        <strain evidence="3">CCM 8930</strain>
    </source>
</reference>
<evidence type="ECO:0008006" key="4">
    <source>
        <dbReference type="Google" id="ProtNLM"/>
    </source>
</evidence>
<keyword evidence="1" id="KW-0732">Signal</keyword>